<dbReference type="EMBL" id="FRBM01000010">
    <property type="protein sequence ID" value="SHM16713.1"/>
    <property type="molecule type" value="Genomic_DNA"/>
</dbReference>
<evidence type="ECO:0000313" key="3">
    <source>
        <dbReference type="Proteomes" id="UP000093508"/>
    </source>
</evidence>
<dbReference type="EMBL" id="MAYF01000035">
    <property type="protein sequence ID" value="OCA80007.1"/>
    <property type="molecule type" value="Genomic_DNA"/>
</dbReference>
<keyword evidence="3" id="KW-1185">Reference proteome</keyword>
<dbReference type="Proteomes" id="UP000093508">
    <property type="component" value="Unassembled WGS sequence"/>
</dbReference>
<gene>
    <name evidence="1" type="ORF">BBH99_05085</name>
    <name evidence="2" type="ORF">SAMN05444407_11079</name>
</gene>
<proteinExistence type="predicted"/>
<accession>A0A1M7GKA3</accession>
<dbReference type="STRING" id="1423959.SAMN05444407_11079"/>
<dbReference type="NCBIfam" id="NF047798">
    <property type="entry name" value="leader_Chryseo"/>
    <property type="match status" value="1"/>
</dbReference>
<dbReference type="OrthoDB" id="1271605at2"/>
<reference evidence="2 4" key="2">
    <citation type="submission" date="2016-11" db="EMBL/GenBank/DDBJ databases">
        <authorList>
            <person name="Jaros S."/>
            <person name="Januszkiewicz K."/>
            <person name="Wedrychowicz H."/>
        </authorList>
    </citation>
    <scope>NUCLEOTIDE SEQUENCE [LARGE SCALE GENOMIC DNA]</scope>
    <source>
        <strain evidence="2 4">DSM 27621</strain>
    </source>
</reference>
<protein>
    <recommendedName>
        <fullName evidence="5">Bacteriocin-type signal sequence-containing protein</fullName>
    </recommendedName>
</protein>
<dbReference type="Proteomes" id="UP000184069">
    <property type="component" value="Unassembled WGS sequence"/>
</dbReference>
<reference evidence="1 3" key="1">
    <citation type="submission" date="2016-07" db="EMBL/GenBank/DDBJ databases">
        <authorList>
            <person name="Jeong J.-J."/>
            <person name="Kim D.W."/>
            <person name="Sang M.K."/>
            <person name="Choi I.-G."/>
            <person name="Kim K.D."/>
        </authorList>
    </citation>
    <scope>NUCLEOTIDE SEQUENCE [LARGE SCALE GENOMIC DNA]</scope>
    <source>
        <strain evidence="1 3">C-26</strain>
    </source>
</reference>
<organism evidence="2 4">
    <name type="scientific">Chryseobacterium contaminans</name>
    <dbReference type="NCBI Taxonomy" id="1423959"/>
    <lineage>
        <taxon>Bacteria</taxon>
        <taxon>Pseudomonadati</taxon>
        <taxon>Bacteroidota</taxon>
        <taxon>Flavobacteriia</taxon>
        <taxon>Flavobacteriales</taxon>
        <taxon>Weeksellaceae</taxon>
        <taxon>Chryseobacterium group</taxon>
        <taxon>Chryseobacterium</taxon>
    </lineage>
</organism>
<evidence type="ECO:0000313" key="2">
    <source>
        <dbReference type="EMBL" id="SHM16713.1"/>
    </source>
</evidence>
<name>A0A1M7GKA3_9FLAO</name>
<dbReference type="InterPro" id="IPR058074">
    <property type="entry name" value="Bacteriocin-like"/>
</dbReference>
<evidence type="ECO:0008006" key="5">
    <source>
        <dbReference type="Google" id="ProtNLM"/>
    </source>
</evidence>
<evidence type="ECO:0000313" key="4">
    <source>
        <dbReference type="Proteomes" id="UP000184069"/>
    </source>
</evidence>
<dbReference type="AlphaFoldDB" id="A0A1M7GKA3"/>
<evidence type="ECO:0000313" key="1">
    <source>
        <dbReference type="EMBL" id="OCA80007.1"/>
    </source>
</evidence>
<sequence length="64" mass="7018">MKNSKKIKRENLKSINGGGIGNCYENCPVGPYGPNEVKSCGDFEALPECCKKRVLVSMDCFGPY</sequence>
<dbReference type="RefSeq" id="WP_066692126.1">
    <property type="nucleotide sequence ID" value="NZ_FRBM01000010.1"/>
</dbReference>